<dbReference type="NCBIfam" id="TIGR00756">
    <property type="entry name" value="PPR"/>
    <property type="match status" value="5"/>
</dbReference>
<feature type="repeat" description="PPR" evidence="3">
    <location>
        <begin position="297"/>
        <end position="331"/>
    </location>
</feature>
<accession>A0A4Y7IVF1</accession>
<protein>
    <recommendedName>
        <fullName evidence="6">Pentacotripeptide-repeat region of PRORP domain-containing protein</fullName>
    </recommendedName>
</protein>
<dbReference type="PROSITE" id="PS51375">
    <property type="entry name" value="PPR"/>
    <property type="match status" value="5"/>
</dbReference>
<evidence type="ECO:0000313" key="4">
    <source>
        <dbReference type="EMBL" id="RZC51682.1"/>
    </source>
</evidence>
<dbReference type="Pfam" id="PF13041">
    <property type="entry name" value="PPR_2"/>
    <property type="match status" value="1"/>
</dbReference>
<dbReference type="STRING" id="3469.A0A4Y7IVF1"/>
<reference evidence="4 5" key="1">
    <citation type="journal article" date="2018" name="Science">
        <title>The opium poppy genome and morphinan production.</title>
        <authorList>
            <person name="Guo L."/>
            <person name="Winzer T."/>
            <person name="Yang X."/>
            <person name="Li Y."/>
            <person name="Ning Z."/>
            <person name="He Z."/>
            <person name="Teodor R."/>
            <person name="Lu Y."/>
            <person name="Bowser T.A."/>
            <person name="Graham I.A."/>
            <person name="Ye K."/>
        </authorList>
    </citation>
    <scope>NUCLEOTIDE SEQUENCE [LARGE SCALE GENOMIC DNA]</scope>
    <source>
        <strain evidence="5">cv. HN1</strain>
        <tissue evidence="4">Leaves</tissue>
    </source>
</reference>
<dbReference type="Gramene" id="RZC51682">
    <property type="protein sequence ID" value="RZC51682"/>
    <property type="gene ID" value="C5167_020108"/>
</dbReference>
<evidence type="ECO:0000256" key="1">
    <source>
        <dbReference type="ARBA" id="ARBA00007626"/>
    </source>
</evidence>
<dbReference type="Gene3D" id="2.30.30.100">
    <property type="match status" value="1"/>
</dbReference>
<gene>
    <name evidence="4" type="ORF">C5167_020108</name>
</gene>
<dbReference type="Proteomes" id="UP000316621">
    <property type="component" value="Chromosome 2"/>
</dbReference>
<evidence type="ECO:0000256" key="3">
    <source>
        <dbReference type="PROSITE-ProRule" id="PRU00708"/>
    </source>
</evidence>
<keyword evidence="2" id="KW-0677">Repeat</keyword>
<dbReference type="EMBL" id="CM010716">
    <property type="protein sequence ID" value="RZC51682.1"/>
    <property type="molecule type" value="Genomic_DNA"/>
</dbReference>
<dbReference type="InterPro" id="IPR002885">
    <property type="entry name" value="PPR_rpt"/>
</dbReference>
<evidence type="ECO:0000313" key="5">
    <source>
        <dbReference type="Proteomes" id="UP000316621"/>
    </source>
</evidence>
<dbReference type="InterPro" id="IPR011990">
    <property type="entry name" value="TPR-like_helical_dom_sf"/>
</dbReference>
<proteinExistence type="inferred from homology"/>
<feature type="repeat" description="PPR" evidence="3">
    <location>
        <begin position="332"/>
        <end position="366"/>
    </location>
</feature>
<dbReference type="Pfam" id="PF01535">
    <property type="entry name" value="PPR"/>
    <property type="match status" value="3"/>
</dbReference>
<sequence>MATTSVQGTMIRHMNLISCFRRIKARIQVWLFEQKILEMTSQIVFDGHLHLTLHNAEEANITSNTRMSLGKNFWSCYGNLEFRDTGIENRSKFNNLSYCKGIEFEIPSSFPTNNPNHNLVEKYDFVTGAEEENIQGHMVLDSFAETHIPQSDSEKESEESDDEEDFGVLNSFRANCNHQSSEAEKVTEVGDDEFRNHPLVREVCRLIQHRQAWNPDLEGNLRHLLRSLKPRQVCSVLRNQVDERVALNFFYWADRQWRYRHDPQVYYTLLEILRKTKLCQGCRRVLRLMARRRIEMQPKVYRYLMISYSRAGQLRSAMRVLNLMQKSGCVPDLSVSNTAIFTLVLANQMEKALRFLDRMQRVGIEPDVVTFNCLIKGYCDVHRVDDALELMDEMPLKGCNPDKISYYTVMGFFCKEKRMKEVRELLVKMKMDGNLMPDQVTYNNLIHVLSKNGHGDEALDFLRESEEKGFRVIRWDTVQ</sequence>
<comment type="similarity">
    <text evidence="1">Belongs to the PPR family. P subfamily.</text>
</comment>
<dbReference type="AlphaFoldDB" id="A0A4Y7IVF1"/>
<dbReference type="Gene3D" id="1.25.40.10">
    <property type="entry name" value="Tetratricopeptide repeat domain"/>
    <property type="match status" value="2"/>
</dbReference>
<dbReference type="PANTHER" id="PTHR47447">
    <property type="entry name" value="OS03G0856100 PROTEIN"/>
    <property type="match status" value="1"/>
</dbReference>
<feature type="repeat" description="PPR" evidence="3">
    <location>
        <begin position="402"/>
        <end position="436"/>
    </location>
</feature>
<keyword evidence="5" id="KW-1185">Reference proteome</keyword>
<name>A0A4Y7IVF1_PAPSO</name>
<organism evidence="4 5">
    <name type="scientific">Papaver somniferum</name>
    <name type="common">Opium poppy</name>
    <dbReference type="NCBI Taxonomy" id="3469"/>
    <lineage>
        <taxon>Eukaryota</taxon>
        <taxon>Viridiplantae</taxon>
        <taxon>Streptophyta</taxon>
        <taxon>Embryophyta</taxon>
        <taxon>Tracheophyta</taxon>
        <taxon>Spermatophyta</taxon>
        <taxon>Magnoliopsida</taxon>
        <taxon>Ranunculales</taxon>
        <taxon>Papaveraceae</taxon>
        <taxon>Papaveroideae</taxon>
        <taxon>Papaver</taxon>
    </lineage>
</organism>
<feature type="repeat" description="PPR" evidence="3">
    <location>
        <begin position="438"/>
        <end position="472"/>
    </location>
</feature>
<feature type="repeat" description="PPR" evidence="3">
    <location>
        <begin position="367"/>
        <end position="401"/>
    </location>
</feature>
<dbReference type="PANTHER" id="PTHR47447:SF17">
    <property type="entry name" value="OS12G0638900 PROTEIN"/>
    <property type="match status" value="1"/>
</dbReference>
<evidence type="ECO:0000256" key="2">
    <source>
        <dbReference type="ARBA" id="ARBA00022737"/>
    </source>
</evidence>
<evidence type="ECO:0008006" key="6">
    <source>
        <dbReference type="Google" id="ProtNLM"/>
    </source>
</evidence>